<dbReference type="WBParaSite" id="nRc.2.0.1.t22960-RA">
    <property type="protein sequence ID" value="nRc.2.0.1.t22960-RA"/>
    <property type="gene ID" value="nRc.2.0.1.g22960"/>
</dbReference>
<reference evidence="2" key="1">
    <citation type="submission" date="2022-11" db="UniProtKB">
        <authorList>
            <consortium name="WormBaseParasite"/>
        </authorList>
    </citation>
    <scope>IDENTIFICATION</scope>
</reference>
<sequence length="355" mass="40821">MQPSKRRFEHCKKLISKTGGGPPDTRLPSKNSRPIIEAYGESTAFQGIEGGLESDMNLSELATVSSKVSLESLASMVEEPRSKRQKVDPLEENISLLSERNWHWKEKSSIQKNKNSTGVNSQSNNYLLSWMVDVIMAASIKVCTDQINYEEDRRAIKSVAIVQFCIIHRVQRIRMITKNSFSIQLTINQSITQKIHYDKRGQLLMKGCLKKPYDGCANGLVKLVDGEVQSEWCYCKDADFCNWSVFRSGNVSMAKKETKLQWSVLNARSTKAYPARKKSLQRFIIFDFLVIAQICLLRKQMEIFKKRRYNNNFAHDKKRYNERLINRKRRLKAVNSRLNDELSMENGSTFADAGK</sequence>
<evidence type="ECO:0000313" key="1">
    <source>
        <dbReference type="Proteomes" id="UP000887565"/>
    </source>
</evidence>
<organism evidence="1 2">
    <name type="scientific">Romanomermis culicivorax</name>
    <name type="common">Nematode worm</name>
    <dbReference type="NCBI Taxonomy" id="13658"/>
    <lineage>
        <taxon>Eukaryota</taxon>
        <taxon>Metazoa</taxon>
        <taxon>Ecdysozoa</taxon>
        <taxon>Nematoda</taxon>
        <taxon>Enoplea</taxon>
        <taxon>Dorylaimia</taxon>
        <taxon>Mermithida</taxon>
        <taxon>Mermithoidea</taxon>
        <taxon>Mermithidae</taxon>
        <taxon>Romanomermis</taxon>
    </lineage>
</organism>
<keyword evidence="1" id="KW-1185">Reference proteome</keyword>
<dbReference type="Proteomes" id="UP000887565">
    <property type="component" value="Unplaced"/>
</dbReference>
<proteinExistence type="predicted"/>
<accession>A0A915JB06</accession>
<dbReference type="AlphaFoldDB" id="A0A915JB06"/>
<evidence type="ECO:0000313" key="2">
    <source>
        <dbReference type="WBParaSite" id="nRc.2.0.1.t22960-RA"/>
    </source>
</evidence>
<protein>
    <submittedName>
        <fullName evidence="2">Uncharacterized protein</fullName>
    </submittedName>
</protein>
<name>A0A915JB06_ROMCU</name>